<feature type="active site" description="O-(5'-phospho-DNA)-serine intermediate" evidence="5 6">
    <location>
        <position position="9"/>
    </location>
</feature>
<dbReference type="InterPro" id="IPR050639">
    <property type="entry name" value="SSR_resolvase"/>
</dbReference>
<comment type="similarity">
    <text evidence="1">Belongs to the site-specific recombinase resolvase family.</text>
</comment>
<feature type="domain" description="Resolvase/invertase-type recombinase catalytic" evidence="7">
    <location>
        <begin position="1"/>
        <end position="144"/>
    </location>
</feature>
<dbReference type="RefSeq" id="WP_144981375.1">
    <property type="nucleotide sequence ID" value="NZ_CP037920.1"/>
</dbReference>
<organism evidence="8 9">
    <name type="scientific">Gimesia aquarii</name>
    <dbReference type="NCBI Taxonomy" id="2527964"/>
    <lineage>
        <taxon>Bacteria</taxon>
        <taxon>Pseudomonadati</taxon>
        <taxon>Planctomycetota</taxon>
        <taxon>Planctomycetia</taxon>
        <taxon>Planctomycetales</taxon>
        <taxon>Planctomycetaceae</taxon>
        <taxon>Gimesia</taxon>
    </lineage>
</organism>
<protein>
    <submittedName>
        <fullName evidence="8">DNA-invertase hin</fullName>
    </submittedName>
</protein>
<keyword evidence="4" id="KW-0233">DNA recombination</keyword>
<dbReference type="PANTHER" id="PTHR30461">
    <property type="entry name" value="DNA-INVERTASE FROM LAMBDOID PROPHAGE"/>
    <property type="match status" value="1"/>
</dbReference>
<dbReference type="Proteomes" id="UP000318704">
    <property type="component" value="Chromosome"/>
</dbReference>
<evidence type="ECO:0000256" key="3">
    <source>
        <dbReference type="ARBA" id="ARBA00023125"/>
    </source>
</evidence>
<keyword evidence="3" id="KW-0238">DNA-binding</keyword>
<evidence type="ECO:0000259" key="7">
    <source>
        <dbReference type="PROSITE" id="PS51736"/>
    </source>
</evidence>
<dbReference type="AlphaFoldDB" id="A0A517VQF0"/>
<dbReference type="SMART" id="SM00857">
    <property type="entry name" value="Resolvase"/>
    <property type="match status" value="1"/>
</dbReference>
<evidence type="ECO:0000313" key="9">
    <source>
        <dbReference type="Proteomes" id="UP000318704"/>
    </source>
</evidence>
<gene>
    <name evidence="8" type="primary">hin</name>
    <name evidence="8" type="ORF">V144x_06960</name>
</gene>
<dbReference type="CDD" id="cd03768">
    <property type="entry name" value="SR_ResInv"/>
    <property type="match status" value="1"/>
</dbReference>
<accession>A0A517VQF0</accession>
<proteinExistence type="inferred from homology"/>
<dbReference type="GO" id="GO:0003677">
    <property type="term" value="F:DNA binding"/>
    <property type="evidence" value="ECO:0007669"/>
    <property type="project" value="UniProtKB-KW"/>
</dbReference>
<dbReference type="InterPro" id="IPR006118">
    <property type="entry name" value="Recombinase_CS"/>
</dbReference>
<dbReference type="Gene3D" id="3.40.50.1390">
    <property type="entry name" value="Resolvase, N-terminal catalytic domain"/>
    <property type="match status" value="1"/>
</dbReference>
<sequence>MIAAYCRVSTARQKADSQVAEINKWLKANGYDESQVTWYIDKESGKTLKRPEFERLQADIFNGQIKTVVCWKLDRLSRRLKDGVTLLADWCERDLKIVVITQMIELNGAVGRMIAAVMLGLAEIELEYRQQRQMAGVEVAKKRGVYKGRKLGTTKAKPARAHVLRDQGLKIGEIANALGTSTRTVQRYLRM</sequence>
<keyword evidence="2" id="KW-0229">DNA integration</keyword>
<evidence type="ECO:0000256" key="5">
    <source>
        <dbReference type="PIRSR" id="PIRSR606118-50"/>
    </source>
</evidence>
<dbReference type="SUPFAM" id="SSF53041">
    <property type="entry name" value="Resolvase-like"/>
    <property type="match status" value="1"/>
</dbReference>
<dbReference type="EMBL" id="CP037920">
    <property type="protein sequence ID" value="QDT95254.1"/>
    <property type="molecule type" value="Genomic_DNA"/>
</dbReference>
<name>A0A517VQF0_9PLAN</name>
<dbReference type="Gene3D" id="1.10.10.60">
    <property type="entry name" value="Homeodomain-like"/>
    <property type="match status" value="1"/>
</dbReference>
<dbReference type="InterPro" id="IPR006119">
    <property type="entry name" value="Resolv_N"/>
</dbReference>
<dbReference type="InterPro" id="IPR036162">
    <property type="entry name" value="Resolvase-like_N_sf"/>
</dbReference>
<evidence type="ECO:0000256" key="1">
    <source>
        <dbReference type="ARBA" id="ARBA00009913"/>
    </source>
</evidence>
<evidence type="ECO:0000313" key="8">
    <source>
        <dbReference type="EMBL" id="QDT95254.1"/>
    </source>
</evidence>
<dbReference type="KEGG" id="gaw:V144x_06960"/>
<evidence type="ECO:0000256" key="4">
    <source>
        <dbReference type="ARBA" id="ARBA00023172"/>
    </source>
</evidence>
<dbReference type="PANTHER" id="PTHR30461:SF26">
    <property type="entry name" value="RESOLVASE HOMOLOG YNEB"/>
    <property type="match status" value="1"/>
</dbReference>
<dbReference type="PROSITE" id="PS51736">
    <property type="entry name" value="RECOMBINASES_3"/>
    <property type="match status" value="1"/>
</dbReference>
<evidence type="ECO:0000256" key="2">
    <source>
        <dbReference type="ARBA" id="ARBA00022908"/>
    </source>
</evidence>
<evidence type="ECO:0000256" key="6">
    <source>
        <dbReference type="PROSITE-ProRule" id="PRU10137"/>
    </source>
</evidence>
<dbReference type="Pfam" id="PF00239">
    <property type="entry name" value="Resolvase"/>
    <property type="match status" value="1"/>
</dbReference>
<reference evidence="8 9" key="1">
    <citation type="submission" date="2019-03" db="EMBL/GenBank/DDBJ databases">
        <title>Deep-cultivation of Planctomycetes and their phenomic and genomic characterization uncovers novel biology.</title>
        <authorList>
            <person name="Wiegand S."/>
            <person name="Jogler M."/>
            <person name="Boedeker C."/>
            <person name="Pinto D."/>
            <person name="Vollmers J."/>
            <person name="Rivas-Marin E."/>
            <person name="Kohn T."/>
            <person name="Peeters S.H."/>
            <person name="Heuer A."/>
            <person name="Rast P."/>
            <person name="Oberbeckmann S."/>
            <person name="Bunk B."/>
            <person name="Jeske O."/>
            <person name="Meyerdierks A."/>
            <person name="Storesund J.E."/>
            <person name="Kallscheuer N."/>
            <person name="Luecker S."/>
            <person name="Lage O.M."/>
            <person name="Pohl T."/>
            <person name="Merkel B.J."/>
            <person name="Hornburger P."/>
            <person name="Mueller R.-W."/>
            <person name="Bruemmer F."/>
            <person name="Labrenz M."/>
            <person name="Spormann A.M."/>
            <person name="Op den Camp H."/>
            <person name="Overmann J."/>
            <person name="Amann R."/>
            <person name="Jetten M.S.M."/>
            <person name="Mascher T."/>
            <person name="Medema M.H."/>
            <person name="Devos D.P."/>
            <person name="Kaster A.-K."/>
            <person name="Ovreas L."/>
            <person name="Rohde M."/>
            <person name="Galperin M.Y."/>
            <person name="Jogler C."/>
        </authorList>
    </citation>
    <scope>NUCLEOTIDE SEQUENCE [LARGE SCALE GENOMIC DNA]</scope>
    <source>
        <strain evidence="8 9">V144</strain>
    </source>
</reference>
<dbReference type="GO" id="GO:0015074">
    <property type="term" value="P:DNA integration"/>
    <property type="evidence" value="ECO:0007669"/>
    <property type="project" value="UniProtKB-KW"/>
</dbReference>
<dbReference type="GO" id="GO:0000150">
    <property type="term" value="F:DNA strand exchange activity"/>
    <property type="evidence" value="ECO:0007669"/>
    <property type="project" value="InterPro"/>
</dbReference>
<dbReference type="PROSITE" id="PS00397">
    <property type="entry name" value="RECOMBINASES_1"/>
    <property type="match status" value="1"/>
</dbReference>